<comment type="similarity">
    <text evidence="2 14">Belongs to the CarB family.</text>
</comment>
<comment type="pathway">
    <text evidence="14">Pyrimidine metabolism; UMP biosynthesis via de novo pathway; (S)-dihydroorotate from bicarbonate: step 1/3.</text>
</comment>
<evidence type="ECO:0000256" key="2">
    <source>
        <dbReference type="ARBA" id="ARBA00009799"/>
    </source>
</evidence>
<dbReference type="SUPFAM" id="SSF56059">
    <property type="entry name" value="Glutathione synthetase ATP-binding domain-like"/>
    <property type="match status" value="2"/>
</dbReference>
<evidence type="ECO:0000259" key="16">
    <source>
        <dbReference type="PROSITE" id="PS51855"/>
    </source>
</evidence>
<dbReference type="InterPro" id="IPR036914">
    <property type="entry name" value="MGS-like_dom_sf"/>
</dbReference>
<dbReference type="SMART" id="SM01096">
    <property type="entry name" value="CPSase_L_D3"/>
    <property type="match status" value="1"/>
</dbReference>
<comment type="caution">
    <text evidence="14">Lacks conserved residue(s) required for the propagation of feature annotation.</text>
</comment>
<dbReference type="InterPro" id="IPR016185">
    <property type="entry name" value="PreATP-grasp_dom_sf"/>
</dbReference>
<dbReference type="PROSITE" id="PS51855">
    <property type="entry name" value="MGS"/>
    <property type="match status" value="1"/>
</dbReference>
<dbReference type="EC" id="6.3.4.16" evidence="14"/>
<feature type="binding site" evidence="14">
    <location>
        <position position="300"/>
    </location>
    <ligand>
        <name>Mg(2+)</name>
        <dbReference type="ChEBI" id="CHEBI:18420"/>
        <label>1</label>
    </ligand>
</feature>
<accession>A0ABT7QMC7</accession>
<feature type="binding site" evidence="14">
    <location>
        <position position="216"/>
    </location>
    <ligand>
        <name>ATP</name>
        <dbReference type="ChEBI" id="CHEBI:30616"/>
        <label>1</label>
    </ligand>
</feature>
<feature type="binding site" evidence="14">
    <location>
        <position position="883"/>
    </location>
    <ligand>
        <name>ATP</name>
        <dbReference type="ChEBI" id="CHEBI:30616"/>
        <label>2</label>
    </ligand>
</feature>
<feature type="binding site" evidence="14">
    <location>
        <position position="170"/>
    </location>
    <ligand>
        <name>ATP</name>
        <dbReference type="ChEBI" id="CHEBI:30616"/>
        <label>1</label>
    </ligand>
</feature>
<feature type="binding site" evidence="14">
    <location>
        <position position="885"/>
    </location>
    <ligand>
        <name>Mg(2+)</name>
        <dbReference type="ChEBI" id="CHEBI:18420"/>
        <label>4</label>
    </ligand>
</feature>
<dbReference type="NCBIfam" id="NF009455">
    <property type="entry name" value="PRK12815.1"/>
    <property type="match status" value="1"/>
</dbReference>
<dbReference type="PROSITE" id="PS00867">
    <property type="entry name" value="CPSASE_2"/>
    <property type="match status" value="2"/>
</dbReference>
<feature type="binding site" evidence="14">
    <location>
        <position position="300"/>
    </location>
    <ligand>
        <name>Mg(2+)</name>
        <dbReference type="ChEBI" id="CHEBI:18420"/>
        <label>2</label>
    </ligand>
</feature>
<feature type="binding site" evidence="14">
    <location>
        <position position="286"/>
    </location>
    <ligand>
        <name>Mg(2+)</name>
        <dbReference type="ChEBI" id="CHEBI:18420"/>
        <label>1</label>
    </ligand>
</feature>
<dbReference type="InterPro" id="IPR006275">
    <property type="entry name" value="CPSase_lsu"/>
</dbReference>
<dbReference type="NCBIfam" id="TIGR01369">
    <property type="entry name" value="CPSaseII_lrg"/>
    <property type="match status" value="1"/>
</dbReference>
<evidence type="ECO:0000256" key="12">
    <source>
        <dbReference type="ARBA" id="ARBA00023211"/>
    </source>
</evidence>
<feature type="binding site" evidence="14">
    <location>
        <position position="883"/>
    </location>
    <ligand>
        <name>Mn(2+)</name>
        <dbReference type="ChEBI" id="CHEBI:29035"/>
        <label>3</label>
    </ligand>
</feature>
<feature type="binding site" evidence="14">
    <location>
        <position position="871"/>
    </location>
    <ligand>
        <name>ATP</name>
        <dbReference type="ChEBI" id="CHEBI:30616"/>
        <label>2</label>
    </ligand>
</feature>
<comment type="caution">
    <text evidence="17">The sequence shown here is derived from an EMBL/GenBank/DDBJ whole genome shotgun (WGS) entry which is preliminary data.</text>
</comment>
<feature type="binding site" evidence="14">
    <location>
        <position position="286"/>
    </location>
    <ligand>
        <name>Mn(2+)</name>
        <dbReference type="ChEBI" id="CHEBI:29035"/>
        <label>1</label>
    </ligand>
</feature>
<dbReference type="InterPro" id="IPR033937">
    <property type="entry name" value="MGS_CPS_CarB"/>
</dbReference>
<feature type="binding site" evidence="14">
    <location>
        <position position="829"/>
    </location>
    <ligand>
        <name>ATP</name>
        <dbReference type="ChEBI" id="CHEBI:30616"/>
        <label>2</label>
    </ligand>
</feature>
<comment type="pathway">
    <text evidence="1 14">Amino-acid biosynthesis; L-arginine biosynthesis; carbamoyl phosphate from bicarbonate: step 1/1.</text>
</comment>
<dbReference type="EC" id="6.3.5.5" evidence="14"/>
<feature type="binding site" evidence="14">
    <location>
        <position position="755"/>
    </location>
    <ligand>
        <name>ATP</name>
        <dbReference type="ChEBI" id="CHEBI:30616"/>
        <label>2</label>
    </ligand>
</feature>
<dbReference type="Pfam" id="PF02786">
    <property type="entry name" value="CPSase_L_D2"/>
    <property type="match status" value="2"/>
</dbReference>
<dbReference type="Gene3D" id="3.40.50.1380">
    <property type="entry name" value="Methylglyoxal synthase-like domain"/>
    <property type="match status" value="1"/>
</dbReference>
<feature type="region of interest" description="Allosteric domain" evidence="14">
    <location>
        <begin position="979"/>
        <end position="1116"/>
    </location>
</feature>
<comment type="catalytic activity">
    <reaction evidence="13 14">
        <text>hydrogencarbonate + NH4(+) + 2 ATP = carbamoyl phosphate + 2 ADP + phosphate + 2 H(+)</text>
        <dbReference type="Rhea" id="RHEA:18029"/>
        <dbReference type="ChEBI" id="CHEBI:15378"/>
        <dbReference type="ChEBI" id="CHEBI:17544"/>
        <dbReference type="ChEBI" id="CHEBI:28938"/>
        <dbReference type="ChEBI" id="CHEBI:30616"/>
        <dbReference type="ChEBI" id="CHEBI:43474"/>
        <dbReference type="ChEBI" id="CHEBI:58228"/>
        <dbReference type="ChEBI" id="CHEBI:456216"/>
        <dbReference type="EC" id="6.3.4.16"/>
    </reaction>
</comment>
<feature type="binding site" evidence="14">
    <location>
        <position position="871"/>
    </location>
    <ligand>
        <name>Mg(2+)</name>
        <dbReference type="ChEBI" id="CHEBI:18420"/>
        <label>3</label>
    </ligand>
</feature>
<dbReference type="PANTHER" id="PTHR11405">
    <property type="entry name" value="CARBAMOYLTRANSFERASE FAMILY MEMBER"/>
    <property type="match status" value="1"/>
</dbReference>
<keyword evidence="10" id="KW-0460">Magnesium</keyword>
<feature type="binding site" evidence="14">
    <location>
        <position position="130"/>
    </location>
    <ligand>
        <name>ATP</name>
        <dbReference type="ChEBI" id="CHEBI:30616"/>
        <label>1</label>
    </ligand>
</feature>
<dbReference type="Gene3D" id="3.30.470.20">
    <property type="entry name" value="ATP-grasp fold, B domain"/>
    <property type="match status" value="2"/>
</dbReference>
<dbReference type="PROSITE" id="PS00866">
    <property type="entry name" value="CPSASE_1"/>
    <property type="match status" value="1"/>
</dbReference>
<feature type="binding site" evidence="14">
    <location>
        <position position="302"/>
    </location>
    <ligand>
        <name>Mn(2+)</name>
        <dbReference type="ChEBI" id="CHEBI:29035"/>
        <label>2</label>
    </ligand>
</feature>
<feature type="binding site" evidence="14">
    <location>
        <position position="286"/>
    </location>
    <ligand>
        <name>ATP</name>
        <dbReference type="ChEBI" id="CHEBI:30616"/>
        <label>1</label>
    </ligand>
</feature>
<evidence type="ECO:0000256" key="5">
    <source>
        <dbReference type="ARBA" id="ARBA00022605"/>
    </source>
</evidence>
<feature type="binding site" evidence="14">
    <location>
        <position position="883"/>
    </location>
    <ligand>
        <name>Mg(2+)</name>
        <dbReference type="ChEBI" id="CHEBI:18420"/>
        <label>3</label>
    </ligand>
</feature>
<organism evidence="17 18">
    <name type="scientific">Candidatus Doriopsillibacter californiensis</name>
    <dbReference type="NCBI Taxonomy" id="2970740"/>
    <lineage>
        <taxon>Bacteria</taxon>
        <taxon>Pseudomonadati</taxon>
        <taxon>Pseudomonadota</taxon>
        <taxon>Gammaproteobacteria</taxon>
        <taxon>Candidatus Tethybacterales</taxon>
        <taxon>Candidatus Persebacteraceae</taxon>
        <taxon>Candidatus Doriopsillibacter</taxon>
    </lineage>
</organism>
<feature type="domain" description="ATP-grasp" evidence="15">
    <location>
        <begin position="718"/>
        <end position="912"/>
    </location>
</feature>
<feature type="binding site" evidence="14">
    <location>
        <position position="209"/>
    </location>
    <ligand>
        <name>ATP</name>
        <dbReference type="ChEBI" id="CHEBI:30616"/>
        <label>1</label>
    </ligand>
</feature>
<dbReference type="Gene3D" id="3.40.50.20">
    <property type="match status" value="2"/>
</dbReference>
<feature type="binding site" evidence="14">
    <location>
        <position position="242"/>
    </location>
    <ligand>
        <name>ATP</name>
        <dbReference type="ChEBI" id="CHEBI:30616"/>
        <label>1</label>
    </ligand>
</feature>
<dbReference type="Pfam" id="PF02142">
    <property type="entry name" value="MGS"/>
    <property type="match status" value="1"/>
</dbReference>
<feature type="domain" description="ATP-grasp" evidence="15">
    <location>
        <begin position="134"/>
        <end position="329"/>
    </location>
</feature>
<keyword evidence="12" id="KW-0464">Manganese</keyword>
<feature type="binding site" evidence="14">
    <location>
        <position position="885"/>
    </location>
    <ligand>
        <name>Mn(2+)</name>
        <dbReference type="ChEBI" id="CHEBI:29035"/>
        <label>4</label>
    </ligand>
</feature>
<dbReference type="Gene3D" id="3.30.1490.20">
    <property type="entry name" value="ATP-grasp fold, A domain"/>
    <property type="match status" value="1"/>
</dbReference>
<dbReference type="Pfam" id="PF02787">
    <property type="entry name" value="CPSase_L_D3"/>
    <property type="match status" value="1"/>
</dbReference>
<dbReference type="NCBIfam" id="NF003671">
    <property type="entry name" value="PRK05294.1"/>
    <property type="match status" value="1"/>
</dbReference>
<dbReference type="HAMAP" id="MF_01210_B">
    <property type="entry name" value="CPSase_L_chain_B"/>
    <property type="match status" value="1"/>
</dbReference>
<proteinExistence type="inferred from homology"/>
<comment type="catalytic activity">
    <reaction evidence="14">
        <text>hydrogencarbonate + L-glutamine + 2 ATP + H2O = carbamoyl phosphate + L-glutamate + 2 ADP + phosphate + 2 H(+)</text>
        <dbReference type="Rhea" id="RHEA:18633"/>
        <dbReference type="ChEBI" id="CHEBI:15377"/>
        <dbReference type="ChEBI" id="CHEBI:15378"/>
        <dbReference type="ChEBI" id="CHEBI:17544"/>
        <dbReference type="ChEBI" id="CHEBI:29985"/>
        <dbReference type="ChEBI" id="CHEBI:30616"/>
        <dbReference type="ChEBI" id="CHEBI:43474"/>
        <dbReference type="ChEBI" id="CHEBI:58228"/>
        <dbReference type="ChEBI" id="CHEBI:58359"/>
        <dbReference type="ChEBI" id="CHEBI:456216"/>
        <dbReference type="EC" id="6.3.5.5"/>
    </reaction>
</comment>
<dbReference type="SMART" id="SM00851">
    <property type="entry name" value="MGS"/>
    <property type="match status" value="1"/>
</dbReference>
<feature type="binding site" evidence="14">
    <location>
        <position position="883"/>
    </location>
    <ligand>
        <name>Mn(2+)</name>
        <dbReference type="ChEBI" id="CHEBI:29035"/>
        <label>4</label>
    </ligand>
</feature>
<comment type="subunit">
    <text evidence="14">Composed of two chains; the small (or glutamine) chain promotes the hydrolysis of glutamine to ammonia, which is used by the large (or ammonia) chain to synthesize carbamoyl phosphate. Tetramer of heterodimers (alpha,beta)4.</text>
</comment>
<dbReference type="InterPro" id="IPR011607">
    <property type="entry name" value="MGS-like_dom"/>
</dbReference>
<dbReference type="InterPro" id="IPR036897">
    <property type="entry name" value="CarbamoylP_synth_lsu_oligo_sf"/>
</dbReference>
<dbReference type="CDD" id="cd01424">
    <property type="entry name" value="MGS_CPS_II"/>
    <property type="match status" value="1"/>
</dbReference>
<dbReference type="Pfam" id="PF25596">
    <property type="entry name" value="CPSase_L_D1"/>
    <property type="match status" value="2"/>
</dbReference>
<keyword evidence="7 14" id="KW-0677">Repeat</keyword>
<feature type="binding site" evidence="14">
    <location>
        <position position="802"/>
    </location>
    <ligand>
        <name>ATP</name>
        <dbReference type="ChEBI" id="CHEBI:30616"/>
        <label>2</label>
    </ligand>
</feature>
<evidence type="ECO:0000256" key="6">
    <source>
        <dbReference type="ARBA" id="ARBA00022723"/>
    </source>
</evidence>
<evidence type="ECO:0000256" key="14">
    <source>
        <dbReference type="HAMAP-Rule" id="MF_01210"/>
    </source>
</evidence>
<feature type="binding site" evidence="14">
    <location>
        <position position="300"/>
    </location>
    <ligand>
        <name>ATP</name>
        <dbReference type="ChEBI" id="CHEBI:30616"/>
        <label>1</label>
    </ligand>
</feature>
<feature type="binding site" evidence="14">
    <location>
        <position position="211"/>
    </location>
    <ligand>
        <name>ATP</name>
        <dbReference type="ChEBI" id="CHEBI:30616"/>
        <label>1</label>
    </ligand>
</feature>
<feature type="binding site" evidence="14">
    <location>
        <position position="300"/>
    </location>
    <ligand>
        <name>Mn(2+)</name>
        <dbReference type="ChEBI" id="CHEBI:29035"/>
        <label>1</label>
    </ligand>
</feature>
<feature type="binding site" evidence="14">
    <location>
        <position position="244"/>
    </location>
    <ligand>
        <name>ATP</name>
        <dbReference type="ChEBI" id="CHEBI:30616"/>
        <label>1</label>
    </ligand>
</feature>
<keyword evidence="11 14" id="KW-0665">Pyrimidine biosynthesis</keyword>
<evidence type="ECO:0000256" key="1">
    <source>
        <dbReference type="ARBA" id="ARBA00005077"/>
    </source>
</evidence>
<feature type="binding site" evidence="14">
    <location>
        <position position="243"/>
    </location>
    <ligand>
        <name>ATP</name>
        <dbReference type="ChEBI" id="CHEBI:30616"/>
        <label>1</label>
    </ligand>
</feature>
<dbReference type="EMBL" id="JANQAO010000003">
    <property type="protein sequence ID" value="MDM5147860.1"/>
    <property type="molecule type" value="Genomic_DNA"/>
</dbReference>
<keyword evidence="6" id="KW-0479">Metal-binding</keyword>
<evidence type="ECO:0000256" key="8">
    <source>
        <dbReference type="ARBA" id="ARBA00022741"/>
    </source>
</evidence>
<dbReference type="PANTHER" id="PTHR11405:SF53">
    <property type="entry name" value="CARBAMOYL-PHOSPHATE SYNTHASE [AMMONIA], MITOCHONDRIAL"/>
    <property type="match status" value="1"/>
</dbReference>
<dbReference type="GO" id="GO:0004088">
    <property type="term" value="F:carbamoyl-phosphate synthase (glutamine-hydrolyzing) activity"/>
    <property type="evidence" value="ECO:0007669"/>
    <property type="project" value="UniProtKB-EC"/>
</dbReference>
<feature type="binding site" evidence="14">
    <location>
        <position position="830"/>
    </location>
    <ligand>
        <name>ATP</name>
        <dbReference type="ChEBI" id="CHEBI:30616"/>
        <label>2</label>
    </ligand>
</feature>
<evidence type="ECO:0000256" key="3">
    <source>
        <dbReference type="ARBA" id="ARBA00022571"/>
    </source>
</evidence>
<feature type="domain" description="MGS-like" evidence="16">
    <location>
        <begin position="978"/>
        <end position="1116"/>
    </location>
</feature>
<dbReference type="Gene3D" id="1.10.1030.10">
    <property type="entry name" value="Carbamoyl-phosphate synthetase, large subunit oligomerisation domain"/>
    <property type="match status" value="1"/>
</dbReference>
<evidence type="ECO:0000313" key="17">
    <source>
        <dbReference type="EMBL" id="MDM5147860.1"/>
    </source>
</evidence>
<evidence type="ECO:0000256" key="9">
    <source>
        <dbReference type="ARBA" id="ARBA00022840"/>
    </source>
</evidence>
<dbReference type="PRINTS" id="PR00098">
    <property type="entry name" value="CPSASE"/>
</dbReference>
<dbReference type="InterPro" id="IPR005483">
    <property type="entry name" value="CPSase_dom"/>
</dbReference>
<feature type="binding site" evidence="14">
    <location>
        <position position="831"/>
    </location>
    <ligand>
        <name>ATP</name>
        <dbReference type="ChEBI" id="CHEBI:30616"/>
        <label>2</label>
    </ligand>
</feature>
<dbReference type="PROSITE" id="PS50975">
    <property type="entry name" value="ATP_GRASP"/>
    <property type="match status" value="2"/>
</dbReference>
<keyword evidence="9 14" id="KW-0067">ATP-binding</keyword>
<dbReference type="SUPFAM" id="SSF52440">
    <property type="entry name" value="PreATP-grasp domain"/>
    <property type="match status" value="2"/>
</dbReference>
<reference evidence="17" key="2">
    <citation type="journal article" date="2023" name="Microbiome">
        <title>Synthase-selected sorting approach identifies a beta-lactone synthase in a nudibranch symbiotic bacterium.</title>
        <authorList>
            <person name="Dzunkova M."/>
            <person name="La Clair J.J."/>
            <person name="Tyml T."/>
            <person name="Doud D."/>
            <person name="Schulz F."/>
            <person name="Piquer-Esteban S."/>
            <person name="Porcel Sanchis D."/>
            <person name="Osborn A."/>
            <person name="Robinson D."/>
            <person name="Louie K.B."/>
            <person name="Bowen B.P."/>
            <person name="Bowers R.M."/>
            <person name="Lee J."/>
            <person name="Arnau V."/>
            <person name="Diaz-Villanueva W."/>
            <person name="Stepanauskas R."/>
            <person name="Gosliner T."/>
            <person name="Date S.V."/>
            <person name="Northen T.R."/>
            <person name="Cheng J.F."/>
            <person name="Burkart M.D."/>
            <person name="Woyke T."/>
        </authorList>
    </citation>
    <scope>NUCLEOTIDE SEQUENCE</scope>
    <source>
        <strain evidence="17">Df01</strain>
    </source>
</reference>
<evidence type="ECO:0000256" key="13">
    <source>
        <dbReference type="ARBA" id="ARBA00047359"/>
    </source>
</evidence>
<evidence type="ECO:0000256" key="11">
    <source>
        <dbReference type="ARBA" id="ARBA00022975"/>
    </source>
</evidence>
<feature type="binding site" evidence="14">
    <location>
        <position position="828"/>
    </location>
    <ligand>
        <name>ATP</name>
        <dbReference type="ChEBI" id="CHEBI:30616"/>
        <label>2</label>
    </ligand>
</feature>
<dbReference type="SUPFAM" id="SSF52335">
    <property type="entry name" value="Methylglyoxal synthase-like"/>
    <property type="match status" value="1"/>
</dbReference>
<feature type="binding site" evidence="14">
    <location>
        <position position="871"/>
    </location>
    <ligand>
        <name>Mn(2+)</name>
        <dbReference type="ChEBI" id="CHEBI:29035"/>
        <label>3</label>
    </ligand>
</feature>
<keyword evidence="3 14" id="KW-0055">Arginine biosynthesis</keyword>
<dbReference type="InterPro" id="IPR005480">
    <property type="entry name" value="CPSase_lsu_oligo"/>
</dbReference>
<comment type="cofactor">
    <cofactor evidence="14">
        <name>Mg(2+)</name>
        <dbReference type="ChEBI" id="CHEBI:18420"/>
    </cofactor>
    <cofactor evidence="14">
        <name>Mn(2+)</name>
        <dbReference type="ChEBI" id="CHEBI:29035"/>
    </cofactor>
    <text evidence="14">Binds 4 Mg(2+) or Mn(2+) ions per subunit.</text>
</comment>
<sequence>MPKREDINSVLVLGAGPIVIGQACEFDYSGTQACRALREEGIRVVLLNSNPATIMTDPDMADATYVEPVNADTALAVMRREKVDAVLPTMGGQTALNCAMELHRRGVFDEPGAPRLIGANPKSIFDAEDRSAFKQAMETIGLQCAPSLVARDLLEANAALETIGFPVIVRPSFTLGGSGGGIAFNRQEFEALAARGISESPNGSILMERSLIGWKEFEMEVVRDSADNCIIICSIENVDPMGVHTGDSVTVAPAQTLTDKEYQRMRNTSIAVLRKIGVDTGGANVQFAINPVNGDMVVIEMNPRVSRSSALASKATGFPIAKVATKLAIGYTLDEVSNDITGGTPASFEPSIDYIVTKIPRFDFAKFPPTPDFLTTQMKSVGEVMAIGRTFSESLQKALRGLETGACGLSSKIELDGVRRLNTTTREEEETRKPELVHEREKVKEQLSKPNSERLFWLADAFRLGFSVEEIHALCKIDPWFLEQIEELINTETSMRHDYAENNVTDIPRQILLEWKRQGFADARIATLIGADELAVRHHREELNVRPVFKRIDTCAGEFPTDTAYLYSTYETECELNPTDNKKIVILGSGPNRIGQGIEFDYCCVHGVLALKEAGFETIMINCNPETVSTDYDTSDRLFFEPLTAEEVLAVIHREKPIGVIVQFGGQTPLSIAQALQDAGAPIIGTSVEAIAHAESREQFKQLLHRCELRQTENDIVHFSIHSAGGDRLDSVAFQKEEKQALTAATRVGYPLVVRPSYVLGGRSMRLVYDERDLRTYFRKEIATEMLGGDILLDKFLDNAIEVDVDAVADSEGNCLVAGVMEHIERAGVHSGDSACSLPPYSLSNEIVEELRRQTRLLAKALGVIGLMNVQFAIRGDDIYVLEVNPRASRTTPFVSKASGLPIAKIAAKAMAGITLAEQGVSELPPLNYYAVKEAVFPFNKFPDVDVLLGPEMKSTGESMGISHDFAAAFFYAQEAIQAAPKNGAVCFSVRDEDKAAAVDLAAQFQQHGFDIIATRGTAAYFMAHGVSTTDINKVKEGRPHIVDSIVSGQTQMVINTESNSAESRADSFSIRRAALAGRVIYFTTIAGVAAAAQGISRAHGAPQPRTLQEWHYKGD</sequence>
<evidence type="ECO:0000256" key="10">
    <source>
        <dbReference type="ARBA" id="ARBA00022842"/>
    </source>
</evidence>
<comment type="function">
    <text evidence="14">Large subunit of the glutamine-dependent carbamoyl phosphate synthetase (CPSase). CPSase catalyzes the formation of carbamoyl phosphate from the ammonia moiety of glutamine, carbonate, and phosphate donated by ATP, constituting the first step of 2 biosynthetic pathways, one leading to arginine and/or urea and the other to pyrimidine nucleotides. The large subunit (synthetase) binds the substrates ammonia (free or transferred from glutamine from the small subunit), hydrogencarbonate and ATP and carries out an ATP-coupled ligase reaction, activating hydrogencarbonate by forming carboxy phosphate which reacts with ammonia to form carbamoyl phosphate.</text>
</comment>
<reference evidence="17" key="1">
    <citation type="submission" date="2022-08" db="EMBL/GenBank/DDBJ databases">
        <authorList>
            <person name="Dzunkova M."/>
            <person name="La Clair J."/>
            <person name="Tyml T."/>
            <person name="Doud D."/>
            <person name="Schulz F."/>
            <person name="Piquer S."/>
            <person name="Porcel Sanchis D."/>
            <person name="Osborn A."/>
            <person name="Robinson D."/>
            <person name="Louie K.B."/>
            <person name="Bowen B.P."/>
            <person name="Bowers R."/>
            <person name="Lee J."/>
            <person name="Arnau Llombart V."/>
            <person name="Diaz Villanueva W."/>
            <person name="Gosliner T."/>
            <person name="Northen T."/>
            <person name="Cheng J.-F."/>
            <person name="Burkart M.D."/>
            <person name="Woyke T."/>
        </authorList>
    </citation>
    <scope>NUCLEOTIDE SEQUENCE</scope>
    <source>
        <strain evidence="17">Df01</strain>
    </source>
</reference>
<evidence type="ECO:0000313" key="18">
    <source>
        <dbReference type="Proteomes" id="UP001168167"/>
    </source>
</evidence>
<protein>
    <recommendedName>
        <fullName evidence="14">Carbamoyl phosphate synthase large chain</fullName>
        <ecNumber evidence="14">6.3.4.16</ecNumber>
        <ecNumber evidence="14">6.3.5.5</ecNumber>
    </recommendedName>
    <alternativeName>
        <fullName evidence="14">Carbamoyl phosphate synthetase ammonia chain</fullName>
    </alternativeName>
</protein>
<name>A0ABT7QMC7_9GAMM</name>
<dbReference type="Proteomes" id="UP001168167">
    <property type="component" value="Unassembled WGS sequence"/>
</dbReference>
<feature type="binding site" evidence="14">
    <location>
        <position position="300"/>
    </location>
    <ligand>
        <name>Mn(2+)</name>
        <dbReference type="ChEBI" id="CHEBI:29035"/>
        <label>2</label>
    </ligand>
</feature>
<dbReference type="InterPro" id="IPR011761">
    <property type="entry name" value="ATP-grasp"/>
</dbReference>
<gene>
    <name evidence="14 17" type="primary">carB</name>
    <name evidence="17" type="ORF">NQX30_05695</name>
</gene>
<evidence type="ECO:0000256" key="7">
    <source>
        <dbReference type="ARBA" id="ARBA00022737"/>
    </source>
</evidence>
<keyword evidence="18" id="KW-1185">Reference proteome</keyword>
<feature type="binding site" evidence="14">
    <location>
        <position position="302"/>
    </location>
    <ligand>
        <name>Mg(2+)</name>
        <dbReference type="ChEBI" id="CHEBI:18420"/>
        <label>2</label>
    </ligand>
</feature>
<keyword evidence="5 14" id="KW-0028">Amino-acid biosynthesis</keyword>
<feature type="binding site" evidence="14">
    <location>
        <position position="795"/>
    </location>
    <ligand>
        <name>ATP</name>
        <dbReference type="ChEBI" id="CHEBI:30616"/>
        <label>2</label>
    </ligand>
</feature>
<evidence type="ECO:0000256" key="4">
    <source>
        <dbReference type="ARBA" id="ARBA00022598"/>
    </source>
</evidence>
<feature type="region of interest" description="Carboxyphosphate synthetic domain" evidence="14">
    <location>
        <begin position="1"/>
        <end position="403"/>
    </location>
</feature>
<feature type="binding site" evidence="14">
    <location>
        <position position="883"/>
    </location>
    <ligand>
        <name>Mg(2+)</name>
        <dbReference type="ChEBI" id="CHEBI:18420"/>
        <label>4</label>
    </ligand>
</feature>
<dbReference type="InterPro" id="IPR005479">
    <property type="entry name" value="CPAse_ATP-bd"/>
</dbReference>
<evidence type="ECO:0000259" key="15">
    <source>
        <dbReference type="PROSITE" id="PS50975"/>
    </source>
</evidence>
<feature type="binding site" evidence="14">
    <location>
        <position position="176"/>
    </location>
    <ligand>
        <name>ATP</name>
        <dbReference type="ChEBI" id="CHEBI:30616"/>
        <label>1</label>
    </ligand>
</feature>
<feature type="binding site" evidence="14">
    <location>
        <position position="797"/>
    </location>
    <ligand>
        <name>ATP</name>
        <dbReference type="ChEBI" id="CHEBI:30616"/>
        <label>2</label>
    </ligand>
</feature>
<dbReference type="SUPFAM" id="SSF48108">
    <property type="entry name" value="Carbamoyl phosphate synthetase, large subunit connection domain"/>
    <property type="match status" value="1"/>
</dbReference>
<dbReference type="InterPro" id="IPR058047">
    <property type="entry name" value="CPSase_preATP-grasp"/>
</dbReference>
<keyword evidence="4 14" id="KW-0436">Ligase</keyword>
<comment type="domain">
    <text evidence="14">The large subunit is composed of 2 ATP-grasp domains that are involved in binding the 2 ATP molecules needed for carbamoyl phosphate synthesis. The N-terminal ATP-grasp domain (referred to as the carboxyphosphate synthetic component) catalyzes the ATP-dependent phosphorylation of hydrogencarbonate to carboxyphosphate and the subsequent nucleophilic attack by ammonia to form a carbamate intermediate. The C-terminal ATP-grasp domain (referred to as the carbamoyl phosphate synthetic component) then catalyzes the phosphorylation of carbamate with the second ATP to form the end product carbamoyl phosphate. The reactive and unstable enzyme intermediates are sequentially channeled from one active site to the next through the interior of the protein over a distance of at least 96 A.</text>
</comment>
<keyword evidence="8 14" id="KW-0547">Nucleotide-binding</keyword>
<feature type="binding site" evidence="14">
    <location>
        <position position="177"/>
    </location>
    <ligand>
        <name>ATP</name>
        <dbReference type="ChEBI" id="CHEBI:30616"/>
        <label>1</label>
    </ligand>
</feature>
<dbReference type="PROSITE" id="PS51257">
    <property type="entry name" value="PROKAR_LIPOPROTEIN"/>
    <property type="match status" value="1"/>
</dbReference>
<dbReference type="InterPro" id="IPR013815">
    <property type="entry name" value="ATP_grasp_subdomain_1"/>
</dbReference>